<dbReference type="PANTHER" id="PTHR47472:SF1">
    <property type="entry name" value="DUF1446-DOMAIN-CONTAINING PROTEIN"/>
    <property type="match status" value="1"/>
</dbReference>
<dbReference type="Proteomes" id="UP000237662">
    <property type="component" value="Unassembled WGS sequence"/>
</dbReference>
<feature type="domain" description="Acyclic terpene utilisation N-terminal" evidence="1">
    <location>
        <begin position="4"/>
        <end position="434"/>
    </location>
</feature>
<gene>
    <name evidence="2" type="ORF">CLV84_1382</name>
</gene>
<protein>
    <submittedName>
        <fullName evidence="2">Uncharacterized protein DUF1446</fullName>
    </submittedName>
</protein>
<dbReference type="AlphaFoldDB" id="A0A2S6IA92"/>
<dbReference type="Pfam" id="PF07287">
    <property type="entry name" value="AtuA"/>
    <property type="match status" value="1"/>
</dbReference>
<proteinExistence type="predicted"/>
<evidence type="ECO:0000313" key="2">
    <source>
        <dbReference type="EMBL" id="PPK88415.1"/>
    </source>
</evidence>
<keyword evidence="3" id="KW-1185">Reference proteome</keyword>
<accession>A0A2S6IA92</accession>
<organism evidence="2 3">
    <name type="scientific">Neolewinella xylanilytica</name>
    <dbReference type="NCBI Taxonomy" id="1514080"/>
    <lineage>
        <taxon>Bacteria</taxon>
        <taxon>Pseudomonadati</taxon>
        <taxon>Bacteroidota</taxon>
        <taxon>Saprospiria</taxon>
        <taxon>Saprospirales</taxon>
        <taxon>Lewinellaceae</taxon>
        <taxon>Neolewinella</taxon>
    </lineage>
</organism>
<dbReference type="RefSeq" id="WP_104418964.1">
    <property type="nucleotide sequence ID" value="NZ_PTJC01000005.1"/>
</dbReference>
<evidence type="ECO:0000313" key="3">
    <source>
        <dbReference type="Proteomes" id="UP000237662"/>
    </source>
</evidence>
<reference evidence="2 3" key="1">
    <citation type="submission" date="2018-02" db="EMBL/GenBank/DDBJ databases">
        <title>Genomic Encyclopedia of Archaeal and Bacterial Type Strains, Phase II (KMG-II): from individual species to whole genera.</title>
        <authorList>
            <person name="Goeker M."/>
        </authorList>
    </citation>
    <scope>NUCLEOTIDE SEQUENCE [LARGE SCALE GENOMIC DNA]</scope>
    <source>
        <strain evidence="2 3">DSM 29526</strain>
    </source>
</reference>
<dbReference type="EMBL" id="PTJC01000005">
    <property type="protein sequence ID" value="PPK88415.1"/>
    <property type="molecule type" value="Genomic_DNA"/>
</dbReference>
<dbReference type="PANTHER" id="PTHR47472">
    <property type="entry name" value="PROPIONYL-COA CARBOXYLASE"/>
    <property type="match status" value="1"/>
</dbReference>
<comment type="caution">
    <text evidence="2">The sequence shown here is derived from an EMBL/GenBank/DDBJ whole genome shotgun (WGS) entry which is preliminary data.</text>
</comment>
<dbReference type="InterPro" id="IPR010839">
    <property type="entry name" value="AtuA_N"/>
</dbReference>
<name>A0A2S6IA92_9BACT</name>
<sequence length="438" mass="46082">MQTIRIGGGAGFSGDRLEPAVLLAQEGNLDYLVLECLAERTIALAQRRKLQDPDAGFDPLLERRMEALLPVITAKGVRLISNFGAANPVAAARKIGQIARRLGLSIRVAAVTGDDVLDRISPSMSAMETGRPLSEYGQLVSANAYLGIDALLPALQTGAEVIVTGRVADPSLVLAPLVHAFGWSSTDYATLGQGTVIGHLLECGAQICGGYFMDGDRKQIPDPANLGFPIAEVTEDGSATITKISGTGGRIDLRTAKEQLLYEVVDPHAYLTPDVAADFTTVRLEETGADTVSVTGGTGARRPDRLKVSVGYRAGFRGEGEISYAGPGAEDRARLAGDIVATRLNGCLDRLRVDIIGIDSVHFGPGGEAKSREARVRVSGSSADEGTAARVGEEVEALYTNGPYGGGGARKSVTEMIGIVSVLMDRRLIHPSVDIFTA</sequence>
<evidence type="ECO:0000259" key="1">
    <source>
        <dbReference type="Pfam" id="PF07287"/>
    </source>
</evidence>
<dbReference type="OrthoDB" id="9763456at2"/>